<dbReference type="InterPro" id="IPR056995">
    <property type="entry name" value="PEX6_4th_dom"/>
</dbReference>
<evidence type="ECO:0000256" key="7">
    <source>
        <dbReference type="ARBA" id="ARBA00023136"/>
    </source>
</evidence>
<evidence type="ECO:0000256" key="10">
    <source>
        <dbReference type="ARBA" id="ARBA00048778"/>
    </source>
</evidence>
<dbReference type="Gene3D" id="3.40.50.300">
    <property type="entry name" value="P-loop containing nucleotide triphosphate hydrolases"/>
    <property type="match status" value="2"/>
</dbReference>
<dbReference type="InterPro" id="IPR027417">
    <property type="entry name" value="P-loop_NTPase"/>
</dbReference>
<evidence type="ECO:0000256" key="9">
    <source>
        <dbReference type="ARBA" id="ARBA00034920"/>
    </source>
</evidence>
<dbReference type="GO" id="GO:0005524">
    <property type="term" value="F:ATP binding"/>
    <property type="evidence" value="ECO:0007669"/>
    <property type="project" value="UniProtKB-KW"/>
</dbReference>
<dbReference type="PANTHER" id="PTHR23077">
    <property type="entry name" value="AAA-FAMILY ATPASE"/>
    <property type="match status" value="1"/>
</dbReference>
<dbReference type="InterPro" id="IPR003959">
    <property type="entry name" value="ATPase_AAA_core"/>
</dbReference>
<evidence type="ECO:0000256" key="4">
    <source>
        <dbReference type="ARBA" id="ARBA00022741"/>
    </source>
</evidence>
<comment type="catalytic activity">
    <reaction evidence="10">
        <text>ATP + H2O = ADP + phosphate + H(+)</text>
        <dbReference type="Rhea" id="RHEA:13065"/>
        <dbReference type="ChEBI" id="CHEBI:15377"/>
        <dbReference type="ChEBI" id="CHEBI:15378"/>
        <dbReference type="ChEBI" id="CHEBI:30616"/>
        <dbReference type="ChEBI" id="CHEBI:43474"/>
        <dbReference type="ChEBI" id="CHEBI:456216"/>
    </reaction>
    <physiologicalReaction direction="left-to-right" evidence="10">
        <dbReference type="Rhea" id="RHEA:13066"/>
    </physiologicalReaction>
</comment>
<evidence type="ECO:0000256" key="2">
    <source>
        <dbReference type="ARBA" id="ARBA00006914"/>
    </source>
</evidence>
<comment type="similarity">
    <text evidence="2">Belongs to the AAA ATPase family.</text>
</comment>
<evidence type="ECO:0000259" key="11">
    <source>
        <dbReference type="SMART" id="SM00382"/>
    </source>
</evidence>
<dbReference type="GO" id="GO:0016558">
    <property type="term" value="P:protein import into peroxisome matrix"/>
    <property type="evidence" value="ECO:0007669"/>
    <property type="project" value="TreeGrafter"/>
</dbReference>
<dbReference type="GO" id="GO:0005829">
    <property type="term" value="C:cytosol"/>
    <property type="evidence" value="ECO:0007669"/>
    <property type="project" value="TreeGrafter"/>
</dbReference>
<keyword evidence="7" id="KW-0472">Membrane</keyword>
<dbReference type="InterPro" id="IPR003593">
    <property type="entry name" value="AAA+_ATPase"/>
</dbReference>
<dbReference type="InterPro" id="IPR050168">
    <property type="entry name" value="AAA_ATPase_domain"/>
</dbReference>
<evidence type="ECO:0000256" key="5">
    <source>
        <dbReference type="ARBA" id="ARBA00022801"/>
    </source>
</evidence>
<evidence type="ECO:0000313" key="13">
    <source>
        <dbReference type="Proteomes" id="UP000757232"/>
    </source>
</evidence>
<dbReference type="EMBL" id="LNZH02000185">
    <property type="protein sequence ID" value="OCB88086.1"/>
    <property type="molecule type" value="Genomic_DNA"/>
</dbReference>
<keyword evidence="13" id="KW-1185">Reference proteome</keyword>
<dbReference type="OrthoDB" id="5553750at2759"/>
<dbReference type="GO" id="GO:0016887">
    <property type="term" value="F:ATP hydrolysis activity"/>
    <property type="evidence" value="ECO:0007669"/>
    <property type="project" value="InterPro"/>
</dbReference>
<dbReference type="CDD" id="cd19527">
    <property type="entry name" value="RecA-like_PEX6_r2"/>
    <property type="match status" value="1"/>
</dbReference>
<dbReference type="Pfam" id="PF00004">
    <property type="entry name" value="AAA"/>
    <property type="match status" value="2"/>
</dbReference>
<dbReference type="InterPro" id="IPR047533">
    <property type="entry name" value="RecA-like_PEX6_r2"/>
</dbReference>
<keyword evidence="4" id="KW-0547">Nucleotide-binding</keyword>
<evidence type="ECO:0000256" key="6">
    <source>
        <dbReference type="ARBA" id="ARBA00022840"/>
    </source>
</evidence>
<protein>
    <recommendedName>
        <fullName evidence="8">Peroxisomal ATPase PEX6</fullName>
    </recommendedName>
    <alternativeName>
        <fullName evidence="9">Peroxin-6</fullName>
    </alternativeName>
</protein>
<keyword evidence="3" id="KW-0962">Peroxisome biogenesis</keyword>
<proteinExistence type="inferred from homology"/>
<accession>A0A9Q5HY63</accession>
<dbReference type="Proteomes" id="UP000757232">
    <property type="component" value="Unassembled WGS sequence"/>
</dbReference>
<comment type="caution">
    <text evidence="12">The sequence shown here is derived from an EMBL/GenBank/DDBJ whole genome shotgun (WGS) entry which is preliminary data.</text>
</comment>
<dbReference type="SUPFAM" id="SSF52540">
    <property type="entry name" value="P-loop containing nucleoside triphosphate hydrolases"/>
    <property type="match status" value="2"/>
</dbReference>
<feature type="domain" description="AAA+ ATPase" evidence="11">
    <location>
        <begin position="695"/>
        <end position="836"/>
    </location>
</feature>
<dbReference type="InterPro" id="IPR003960">
    <property type="entry name" value="ATPase_AAA_CS"/>
</dbReference>
<name>A0A9Q5HY63_SANBA</name>
<dbReference type="PANTHER" id="PTHR23077:SF9">
    <property type="entry name" value="PEROXISOMAL ATPASE PEX6"/>
    <property type="match status" value="1"/>
</dbReference>
<sequence>MFIRLSPIRRVPKPLLPGSVVASTNFNCHNSQGNDSTFCYISVVSPIPLSRVAALASGSHSFDEKELTRIDPSLHSNIRLVRTGDRLYSDALVEAVLPDSRSQSYRLHVATTEPVSQGCYVPDKTQLLLAFSSTEAGSCASLEIPEDVSTRVLTSDDEFTISENFFASSVLRNVVSAPPRSLVETALQEKGRLDSTEKAFSVHHLPRCSAQEIPESYQIYVSTEDLGKVGIFNGDWASLLLLPFWLTIYQPPVYHDFFGGDFSLSPETSRFLVKVGDVITLPIYTDNSWGFADCVDNSSMGEVDESLTHSTVVEDPHLCDVVHFLVSNVEHDLSKLGDVDSRLDAISQSTMFGEFGCWIDPSSTKVVQTGIEHVLVPREDYDSLNNLSETLSTSYKDRFVDLCEIISALLGDNVATLGLEVAMLLKGSAGPGMNSVVEGVAAHLGFHFMQINAYDIVGETAAKTEAILKEEFDFAVSCSPCILLIREIDGWLGMTQTEMNKEPVIARVFQERIDSLRAEWQRSGYPVLVIATTTDAERLPASILSCFKHDLEFEVPDESRRLVLLKSLLSTDYVSADTSLKELSTGTAAFTENDIIDLIFRMRLNATERALNSISGEALEKIGAIRDGGLVLNADDFDEAIEMARTSFSHSIGAPLIPSVSWDDVGGLARVKQDILDTVQLPLENPSLFADGLKQRSGILLYGPPGTGKTLVAKAVATSCSLNFLSVKGPELLNMYIGESEANVRRVFQQAREARPCVIFFDELDSIAPKRGNHGDSGGVMDRIVSQLLAELDGMSSPSAGCDVFVIGATNRPDLLDPALLRPGRFDRLLYLGISDTHEAQLSILEALTRKFHLDPQLDLMDIAEKCPFNYTGADFYALCSDAMLKAMTRKAQSVEATLGAVVLRSSNIQVSESATEYINEKRYIPHQHYPLTPQYYLSELASSSETEVIVSAADFEDALRQLIPSVSNAEMDHYRGIQRQFSEGFESQS</sequence>
<organism evidence="12 13">
    <name type="scientific">Sanghuangporus baumii</name>
    <name type="common">Phellinus baumii</name>
    <dbReference type="NCBI Taxonomy" id="108892"/>
    <lineage>
        <taxon>Eukaryota</taxon>
        <taxon>Fungi</taxon>
        <taxon>Dikarya</taxon>
        <taxon>Basidiomycota</taxon>
        <taxon>Agaricomycotina</taxon>
        <taxon>Agaricomycetes</taxon>
        <taxon>Hymenochaetales</taxon>
        <taxon>Hymenochaetaceae</taxon>
        <taxon>Sanghuangporus</taxon>
    </lineage>
</organism>
<keyword evidence="5" id="KW-0378">Hydrolase</keyword>
<evidence type="ECO:0000256" key="1">
    <source>
        <dbReference type="ARBA" id="ARBA00004370"/>
    </source>
</evidence>
<gene>
    <name evidence="12" type="ORF">A7U60_g4873</name>
</gene>
<evidence type="ECO:0000256" key="8">
    <source>
        <dbReference type="ARBA" id="ARBA00034811"/>
    </source>
</evidence>
<dbReference type="PROSITE" id="PS00674">
    <property type="entry name" value="AAA"/>
    <property type="match status" value="1"/>
</dbReference>
<reference evidence="12" key="1">
    <citation type="submission" date="2016-06" db="EMBL/GenBank/DDBJ databases">
        <title>Draft Genome sequence of the fungus Inonotus baumii.</title>
        <authorList>
            <person name="Zhu H."/>
            <person name="Lin W."/>
        </authorList>
    </citation>
    <scope>NUCLEOTIDE SEQUENCE</scope>
    <source>
        <strain evidence="12">821</strain>
    </source>
</reference>
<evidence type="ECO:0000256" key="3">
    <source>
        <dbReference type="ARBA" id="ARBA00022593"/>
    </source>
</evidence>
<comment type="subcellular location">
    <subcellularLocation>
        <location evidence="1">Membrane</location>
    </subcellularLocation>
</comment>
<keyword evidence="6" id="KW-0067">ATP-binding</keyword>
<dbReference type="FunFam" id="3.40.50.300:FF:000109">
    <property type="entry name" value="Peroxisomal biogenesis factor 6"/>
    <property type="match status" value="1"/>
</dbReference>
<evidence type="ECO:0000313" key="12">
    <source>
        <dbReference type="EMBL" id="OCB88086.1"/>
    </source>
</evidence>
<dbReference type="Pfam" id="PF23315">
    <property type="entry name" value="PEX6_4th"/>
    <property type="match status" value="1"/>
</dbReference>
<dbReference type="AlphaFoldDB" id="A0A9Q5HY63"/>
<dbReference type="GO" id="GO:0005778">
    <property type="term" value="C:peroxisomal membrane"/>
    <property type="evidence" value="ECO:0007669"/>
    <property type="project" value="TreeGrafter"/>
</dbReference>
<dbReference type="Gene3D" id="1.10.8.60">
    <property type="match status" value="2"/>
</dbReference>
<dbReference type="SMART" id="SM00382">
    <property type="entry name" value="AAA"/>
    <property type="match status" value="1"/>
</dbReference>